<evidence type="ECO:0000313" key="2">
    <source>
        <dbReference type="Proteomes" id="UP000002668"/>
    </source>
</evidence>
<dbReference type="InParanoid" id="E4ZXM1"/>
<dbReference type="EMBL" id="FP929128">
    <property type="protein sequence ID" value="CBX96116.1"/>
    <property type="molecule type" value="Genomic_DNA"/>
</dbReference>
<name>E4ZXM1_LEPMJ</name>
<reference evidence="2" key="1">
    <citation type="journal article" date="2011" name="Nat. Commun.">
        <title>Effector diversification within compartments of the Leptosphaeria maculans genome affected by Repeat-Induced Point mutations.</title>
        <authorList>
            <person name="Rouxel T."/>
            <person name="Grandaubert J."/>
            <person name="Hane J.K."/>
            <person name="Hoede C."/>
            <person name="van de Wouw A.P."/>
            <person name="Couloux A."/>
            <person name="Dominguez V."/>
            <person name="Anthouard V."/>
            <person name="Bally P."/>
            <person name="Bourras S."/>
            <person name="Cozijnsen A.J."/>
            <person name="Ciuffetti L.M."/>
            <person name="Degrave A."/>
            <person name="Dilmaghani A."/>
            <person name="Duret L."/>
            <person name="Fudal I."/>
            <person name="Goodwin S.B."/>
            <person name="Gout L."/>
            <person name="Glaser N."/>
            <person name="Linglin J."/>
            <person name="Kema G.H.J."/>
            <person name="Lapalu N."/>
            <person name="Lawrence C.B."/>
            <person name="May K."/>
            <person name="Meyer M."/>
            <person name="Ollivier B."/>
            <person name="Poulain J."/>
            <person name="Schoch C.L."/>
            <person name="Simon A."/>
            <person name="Spatafora J.W."/>
            <person name="Stachowiak A."/>
            <person name="Turgeon B.G."/>
            <person name="Tyler B.M."/>
            <person name="Vincent D."/>
            <person name="Weissenbach J."/>
            <person name="Amselem J."/>
            <person name="Quesneville H."/>
            <person name="Oliver R.P."/>
            <person name="Wincker P."/>
            <person name="Balesdent M.-H."/>
            <person name="Howlett B.J."/>
        </authorList>
    </citation>
    <scope>NUCLEOTIDE SEQUENCE [LARGE SCALE GENOMIC DNA]</scope>
    <source>
        <strain evidence="2">JN3 / isolate v23.1.3 / race Av1-4-5-6-7-8</strain>
    </source>
</reference>
<dbReference type="VEuPathDB" id="FungiDB:LEMA_P110350.1"/>
<dbReference type="HOGENOM" id="CLU_2015698_0_0_1"/>
<gene>
    <name evidence="1" type="ORF">LEMA_P110350.1</name>
</gene>
<sequence>MSADMYFLRTPESDDYDRCFRALVREIIRAVTTIGGSAAKGLALVHSSQPHLSMLFALTKSTCSKASSWNADDLLVVYTFISLKQPDSGMQVTPFSHLFMFAICNNSRTIVSFDNSSTLLKIS</sequence>
<organism evidence="2">
    <name type="scientific">Leptosphaeria maculans (strain JN3 / isolate v23.1.3 / race Av1-4-5-6-7-8)</name>
    <name type="common">Blackleg fungus</name>
    <name type="synonym">Phoma lingam</name>
    <dbReference type="NCBI Taxonomy" id="985895"/>
    <lineage>
        <taxon>Eukaryota</taxon>
        <taxon>Fungi</taxon>
        <taxon>Dikarya</taxon>
        <taxon>Ascomycota</taxon>
        <taxon>Pezizomycotina</taxon>
        <taxon>Dothideomycetes</taxon>
        <taxon>Pleosporomycetidae</taxon>
        <taxon>Pleosporales</taxon>
        <taxon>Pleosporineae</taxon>
        <taxon>Leptosphaeriaceae</taxon>
        <taxon>Plenodomus</taxon>
        <taxon>Plenodomus lingam/Leptosphaeria maculans species complex</taxon>
    </lineage>
</organism>
<accession>E4ZXM1</accession>
<protein>
    <submittedName>
        <fullName evidence="1">Predicted protein</fullName>
    </submittedName>
</protein>
<dbReference type="AlphaFoldDB" id="E4ZXM1"/>
<keyword evidence="2" id="KW-1185">Reference proteome</keyword>
<proteinExistence type="predicted"/>
<dbReference type="Proteomes" id="UP000002668">
    <property type="component" value="Genome"/>
</dbReference>
<dbReference type="GeneID" id="13289855"/>
<evidence type="ECO:0000313" key="1">
    <source>
        <dbReference type="EMBL" id="CBX96116.1"/>
    </source>
</evidence>